<proteinExistence type="predicted"/>
<evidence type="ECO:0000313" key="2">
    <source>
        <dbReference type="Proteomes" id="UP000824533"/>
    </source>
</evidence>
<protein>
    <submittedName>
        <fullName evidence="1">Uncharacterized protein</fullName>
    </submittedName>
</protein>
<dbReference type="Proteomes" id="UP000824533">
    <property type="component" value="Linkage Group LG20"/>
</dbReference>
<gene>
    <name evidence="1" type="ORF">K1T71_011502</name>
</gene>
<dbReference type="EMBL" id="CM034406">
    <property type="protein sequence ID" value="KAJ0173326.1"/>
    <property type="molecule type" value="Genomic_DNA"/>
</dbReference>
<name>A0ACC1CP15_9NEOP</name>
<evidence type="ECO:0000313" key="1">
    <source>
        <dbReference type="EMBL" id="KAJ0173326.1"/>
    </source>
</evidence>
<sequence length="311" mass="34232">MANWQVLGVLAILATLYAEPEELAVIHTDRHKRKASFSRIVSGWEAEEGQLPFQLSIRMVNPEGGVSACGGTIIHEEWGLTAAHCTATRVTIVVRAGVVNLTRPAVIFETTEYYNHPLYNEAMQSVVQPNDIGVIKFGRALVYSDYIQPIRLQSSYDMNKNYQGLRLTASGWGRTWTGGSSPENMNWVYLNGVSNEDCRVAFNFSPIVVSSTICASYYNVTSQSTCQGDSGGPLTVVDVDGETTQVGISSFVSATGCHTEIPAGFARPGHYHEWYEEVTGINFDWVPTVDPEPETEVEALQPEGPLVVDWF</sequence>
<comment type="caution">
    <text evidence="1">The sequence shown here is derived from an EMBL/GenBank/DDBJ whole genome shotgun (WGS) entry which is preliminary data.</text>
</comment>
<accession>A0ACC1CP15</accession>
<organism evidence="1 2">
    <name type="scientific">Dendrolimus kikuchii</name>
    <dbReference type="NCBI Taxonomy" id="765133"/>
    <lineage>
        <taxon>Eukaryota</taxon>
        <taxon>Metazoa</taxon>
        <taxon>Ecdysozoa</taxon>
        <taxon>Arthropoda</taxon>
        <taxon>Hexapoda</taxon>
        <taxon>Insecta</taxon>
        <taxon>Pterygota</taxon>
        <taxon>Neoptera</taxon>
        <taxon>Endopterygota</taxon>
        <taxon>Lepidoptera</taxon>
        <taxon>Glossata</taxon>
        <taxon>Ditrysia</taxon>
        <taxon>Bombycoidea</taxon>
        <taxon>Lasiocampidae</taxon>
        <taxon>Dendrolimus</taxon>
    </lineage>
</organism>
<reference evidence="1 2" key="1">
    <citation type="journal article" date="2021" name="Front. Genet.">
        <title>Chromosome-Level Genome Assembly Reveals Significant Gene Expansion in the Toll and IMD Signaling Pathways of Dendrolimus kikuchii.</title>
        <authorList>
            <person name="Zhou J."/>
            <person name="Wu P."/>
            <person name="Xiong Z."/>
            <person name="Liu N."/>
            <person name="Zhao N."/>
            <person name="Ji M."/>
            <person name="Qiu Y."/>
            <person name="Yang B."/>
        </authorList>
    </citation>
    <scope>NUCLEOTIDE SEQUENCE [LARGE SCALE GENOMIC DNA]</scope>
    <source>
        <strain evidence="1">Ann1</strain>
    </source>
</reference>
<keyword evidence="2" id="KW-1185">Reference proteome</keyword>